<organism evidence="7 8">
    <name type="scientific">Bathycoccus prasinos</name>
    <dbReference type="NCBI Taxonomy" id="41875"/>
    <lineage>
        <taxon>Eukaryota</taxon>
        <taxon>Viridiplantae</taxon>
        <taxon>Chlorophyta</taxon>
        <taxon>Mamiellophyceae</taxon>
        <taxon>Mamiellales</taxon>
        <taxon>Bathycoccaceae</taxon>
        <taxon>Bathycoccus</taxon>
    </lineage>
</organism>
<evidence type="ECO:0000256" key="3">
    <source>
        <dbReference type="ARBA" id="ARBA00022737"/>
    </source>
</evidence>
<dbReference type="GO" id="GO:0006397">
    <property type="term" value="P:mRNA processing"/>
    <property type="evidence" value="ECO:0007669"/>
    <property type="project" value="UniProtKB-KW"/>
</dbReference>
<dbReference type="InterPro" id="IPR001680">
    <property type="entry name" value="WD40_rpt"/>
</dbReference>
<name>K8EJK0_9CHLO</name>
<dbReference type="PROSITE" id="PS00678">
    <property type="entry name" value="WD_REPEATS_1"/>
    <property type="match status" value="2"/>
</dbReference>
<dbReference type="SUPFAM" id="SSF50978">
    <property type="entry name" value="WD40 repeat-like"/>
    <property type="match status" value="1"/>
</dbReference>
<keyword evidence="8" id="KW-1185">Reference proteome</keyword>
<dbReference type="InterPro" id="IPR052234">
    <property type="entry name" value="U5_snRNP_Component"/>
</dbReference>
<keyword evidence="1 5" id="KW-0853">WD repeat</keyword>
<reference evidence="7 8" key="1">
    <citation type="submission" date="2011-10" db="EMBL/GenBank/DDBJ databases">
        <authorList>
            <person name="Genoscope - CEA"/>
        </authorList>
    </citation>
    <scope>NUCLEOTIDE SEQUENCE [LARGE SCALE GENOMIC DNA]</scope>
    <source>
        <strain evidence="7 8">RCC 1105</strain>
    </source>
</reference>
<protein>
    <submittedName>
        <fullName evidence="7">U5 small nuclear ribonucleoprotein 40 kDa protein</fullName>
    </submittedName>
</protein>
<dbReference type="PROSITE" id="PS50294">
    <property type="entry name" value="WD_REPEATS_REGION"/>
    <property type="match status" value="3"/>
</dbReference>
<dbReference type="EMBL" id="FO082269">
    <property type="protein sequence ID" value="CCO18179.1"/>
    <property type="molecule type" value="Genomic_DNA"/>
</dbReference>
<keyword evidence="4" id="KW-0508">mRNA splicing</keyword>
<evidence type="ECO:0000313" key="7">
    <source>
        <dbReference type="EMBL" id="CCO18179.1"/>
    </source>
</evidence>
<accession>K8EJK0</accession>
<proteinExistence type="predicted"/>
<evidence type="ECO:0000256" key="2">
    <source>
        <dbReference type="ARBA" id="ARBA00022664"/>
    </source>
</evidence>
<dbReference type="GeneID" id="19013166"/>
<feature type="repeat" description="WD" evidence="5">
    <location>
        <begin position="151"/>
        <end position="192"/>
    </location>
</feature>
<dbReference type="OrthoDB" id="495833at2759"/>
<feature type="region of interest" description="Disordered" evidence="6">
    <location>
        <begin position="1"/>
        <end position="78"/>
    </location>
</feature>
<evidence type="ECO:0000256" key="5">
    <source>
        <dbReference type="PROSITE-ProRule" id="PRU00221"/>
    </source>
</evidence>
<feature type="repeat" description="WD" evidence="5">
    <location>
        <begin position="237"/>
        <end position="278"/>
    </location>
</feature>
<dbReference type="STRING" id="41875.K8EJK0"/>
<dbReference type="GO" id="GO:0008380">
    <property type="term" value="P:RNA splicing"/>
    <property type="evidence" value="ECO:0007669"/>
    <property type="project" value="UniProtKB-KW"/>
</dbReference>
<dbReference type="InterPro" id="IPR020472">
    <property type="entry name" value="WD40_PAC1"/>
</dbReference>
<dbReference type="GO" id="GO:0071013">
    <property type="term" value="C:catalytic step 2 spliceosome"/>
    <property type="evidence" value="ECO:0007669"/>
    <property type="project" value="TreeGrafter"/>
</dbReference>
<dbReference type="PANTHER" id="PTHR44006:SF1">
    <property type="entry name" value="U5 SMALL NUCLEAR RIBONUCLEOPROTEIN 40 KDA PROTEIN"/>
    <property type="match status" value="1"/>
</dbReference>
<dbReference type="GO" id="GO:0003723">
    <property type="term" value="F:RNA binding"/>
    <property type="evidence" value="ECO:0007669"/>
    <property type="project" value="TreeGrafter"/>
</dbReference>
<dbReference type="PANTHER" id="PTHR44006">
    <property type="entry name" value="U5 SMALL NUCLEAR RIBONUCLEOPROTEIN 40 KDA PROTEIN"/>
    <property type="match status" value="1"/>
</dbReference>
<dbReference type="CDD" id="cd00200">
    <property type="entry name" value="WD40"/>
    <property type="match status" value="1"/>
</dbReference>
<evidence type="ECO:0000313" key="8">
    <source>
        <dbReference type="Proteomes" id="UP000198341"/>
    </source>
</evidence>
<dbReference type="Gene3D" id="2.130.10.10">
    <property type="entry name" value="YVTN repeat-like/Quinoprotein amine dehydrogenase"/>
    <property type="match status" value="1"/>
</dbReference>
<dbReference type="InterPro" id="IPR036322">
    <property type="entry name" value="WD40_repeat_dom_sf"/>
</dbReference>
<dbReference type="Proteomes" id="UP000198341">
    <property type="component" value="Chromosome 10"/>
</dbReference>
<dbReference type="KEGG" id="bpg:Bathy10g00890"/>
<evidence type="ECO:0000256" key="4">
    <source>
        <dbReference type="ARBA" id="ARBA00023187"/>
    </source>
</evidence>
<dbReference type="SMART" id="SM00320">
    <property type="entry name" value="WD40"/>
    <property type="match status" value="7"/>
</dbReference>
<dbReference type="AlphaFoldDB" id="K8EJK0"/>
<dbReference type="eggNOG" id="KOG0265">
    <property type="taxonomic scope" value="Eukaryota"/>
</dbReference>
<keyword evidence="3" id="KW-0677">Repeat</keyword>
<dbReference type="PRINTS" id="PR00320">
    <property type="entry name" value="GPROTEINBRPT"/>
</dbReference>
<evidence type="ECO:0000256" key="1">
    <source>
        <dbReference type="ARBA" id="ARBA00022574"/>
    </source>
</evidence>
<dbReference type="InterPro" id="IPR015943">
    <property type="entry name" value="WD40/YVTN_repeat-like_dom_sf"/>
</dbReference>
<evidence type="ECO:0000256" key="6">
    <source>
        <dbReference type="SAM" id="MobiDB-lite"/>
    </source>
</evidence>
<feature type="repeat" description="WD" evidence="5">
    <location>
        <begin position="89"/>
        <end position="121"/>
    </location>
</feature>
<keyword evidence="2" id="KW-0507">mRNA processing</keyword>
<dbReference type="RefSeq" id="XP_007510646.1">
    <property type="nucleotide sequence ID" value="XM_007510584.1"/>
</dbReference>
<dbReference type="InterPro" id="IPR019775">
    <property type="entry name" value="WD40_repeat_CS"/>
</dbReference>
<dbReference type="PROSITE" id="PS50082">
    <property type="entry name" value="WD_REPEATS_2"/>
    <property type="match status" value="4"/>
</dbReference>
<gene>
    <name evidence="7" type="ordered locus">Bathy10g00890</name>
</gene>
<keyword evidence="7" id="KW-0687">Ribonucleoprotein</keyword>
<feature type="compositionally biased region" description="Basic residues" evidence="6">
    <location>
        <begin position="1"/>
        <end position="12"/>
    </location>
</feature>
<dbReference type="Pfam" id="PF00400">
    <property type="entry name" value="WD40"/>
    <property type="match status" value="6"/>
</dbReference>
<feature type="repeat" description="WD" evidence="5">
    <location>
        <begin position="409"/>
        <end position="444"/>
    </location>
</feature>
<sequence length="444" mass="48954">MPPKKKTTKTTKARTPPPAETKKRKTRSKTPPPPETTTTKTEGEEEEEEDGNGAIVETTKKRKTLTHPRKEGVSRRRTTSSLEAPIVLLEGHAGAVNDVKFSADGKFIATAGSDACVRLWSYDFDDEDEDEEEEEKKPKKKKNNIENRFILRGHKNAVLSLAFLSDQFSIASASADKSIRVWDVEYAEQVKKYDKSHSRAINCVSANERGTSLIVSASDDGFSKVFDARVAKKEVMQLKHKYPVVSCAFRQDGLECATSGADGIVRTWDLRYATSFQETTNEEVRARVKNDVLCLDTKMTALTMKEGHEDIVTGLAYSYPDGFELASVGMDGKCNLFDLKPFRENADARVEMTYKGVQTDFEKRVIKCCASSPSISANVSSKPTYVSSGSACGNVFVWDQKTGKIKYKLPGHKGSCLSVAFHPFEPVLASAGADGKVFLGELAL</sequence>